<dbReference type="Gene3D" id="3.40.50.970">
    <property type="match status" value="1"/>
</dbReference>
<dbReference type="Gene3D" id="3.30.70.330">
    <property type="match status" value="1"/>
</dbReference>
<keyword evidence="8" id="KW-1185">Reference proteome</keyword>
<dbReference type="AlphaFoldDB" id="A0ABC8M811"/>
<organism evidence="7 8">
    <name type="scientific">Eruca vesicaria subsp. sativa</name>
    <name type="common">Garden rocket</name>
    <name type="synonym">Eruca sativa</name>
    <dbReference type="NCBI Taxonomy" id="29727"/>
    <lineage>
        <taxon>Eukaryota</taxon>
        <taxon>Viridiplantae</taxon>
        <taxon>Streptophyta</taxon>
        <taxon>Embryophyta</taxon>
        <taxon>Tracheophyta</taxon>
        <taxon>Spermatophyta</taxon>
        <taxon>Magnoliopsida</taxon>
        <taxon>eudicotyledons</taxon>
        <taxon>Gunneridae</taxon>
        <taxon>Pentapetalae</taxon>
        <taxon>rosids</taxon>
        <taxon>malvids</taxon>
        <taxon>Brassicales</taxon>
        <taxon>Brassicaceae</taxon>
        <taxon>Brassiceae</taxon>
        <taxon>Eruca</taxon>
    </lineage>
</organism>
<comment type="cofactor">
    <cofactor evidence="1 4">
        <name>thiamine diphosphate</name>
        <dbReference type="ChEBI" id="CHEBI:58937"/>
    </cofactor>
</comment>
<comment type="catalytic activity">
    <reaction evidence="4">
        <text>N(6)-[(R)-lipoyl]-L-lysyl-[protein] + pyruvate + H(+) = N(6)-[(R)-S(8)-acetyldihydrolipoyl]-L-lysyl-[protein] + CO2</text>
        <dbReference type="Rhea" id="RHEA:19189"/>
        <dbReference type="Rhea" id="RHEA-COMP:10474"/>
        <dbReference type="Rhea" id="RHEA-COMP:10478"/>
        <dbReference type="ChEBI" id="CHEBI:15361"/>
        <dbReference type="ChEBI" id="CHEBI:15378"/>
        <dbReference type="ChEBI" id="CHEBI:16526"/>
        <dbReference type="ChEBI" id="CHEBI:83099"/>
        <dbReference type="ChEBI" id="CHEBI:83111"/>
        <dbReference type="EC" id="1.2.4.1"/>
    </reaction>
</comment>
<dbReference type="InterPro" id="IPR029061">
    <property type="entry name" value="THDP-binding"/>
</dbReference>
<evidence type="ECO:0000256" key="2">
    <source>
        <dbReference type="ARBA" id="ARBA00023002"/>
    </source>
</evidence>
<keyword evidence="5" id="KW-0472">Membrane</keyword>
<dbReference type="SUPFAM" id="SSF52518">
    <property type="entry name" value="Thiamin diphosphate-binding fold (THDP-binding)"/>
    <property type="match status" value="1"/>
</dbReference>
<dbReference type="SUPFAM" id="SSF54928">
    <property type="entry name" value="RNA-binding domain, RBD"/>
    <property type="match status" value="1"/>
</dbReference>
<evidence type="ECO:0000256" key="4">
    <source>
        <dbReference type="RuleBase" id="RU364074"/>
    </source>
</evidence>
<evidence type="ECO:0000256" key="5">
    <source>
        <dbReference type="SAM" id="Phobius"/>
    </source>
</evidence>
<evidence type="ECO:0000256" key="3">
    <source>
        <dbReference type="ARBA" id="ARBA00023052"/>
    </source>
</evidence>
<dbReference type="PANTHER" id="PTHR11624:SF112">
    <property type="entry name" value="PYRUVATE DEHYDROGENASE E1 COMPONENT SUBUNIT BETA-1, MITOCHONDRIAL"/>
    <property type="match status" value="1"/>
</dbReference>
<name>A0ABC8M811_ERUVS</name>
<reference evidence="7 8" key="1">
    <citation type="submission" date="2022-03" db="EMBL/GenBank/DDBJ databases">
        <authorList>
            <person name="Macdonald S."/>
            <person name="Ahmed S."/>
            <person name="Newling K."/>
        </authorList>
    </citation>
    <scope>NUCLEOTIDE SEQUENCE [LARGE SCALE GENOMIC DNA]</scope>
</reference>
<keyword evidence="2 4" id="KW-0560">Oxidoreductase</keyword>
<gene>
    <name evidence="7" type="ORF">ERUC_LOCUS44458</name>
</gene>
<dbReference type="InterPro" id="IPR027110">
    <property type="entry name" value="PDHB_mito-type"/>
</dbReference>
<keyword evidence="4" id="KW-0670">Pyruvate</keyword>
<protein>
    <recommendedName>
        <fullName evidence="4">Pyruvate dehydrogenase E1 component subunit beta</fullName>
        <ecNumber evidence="4">1.2.4.1</ecNumber>
    </recommendedName>
</protein>
<feature type="transmembrane region" description="Helical" evidence="5">
    <location>
        <begin position="17"/>
        <end position="37"/>
    </location>
</feature>
<dbReference type="Pfam" id="PF02779">
    <property type="entry name" value="Transket_pyr"/>
    <property type="match status" value="1"/>
</dbReference>
<keyword evidence="5" id="KW-0812">Transmembrane</keyword>
<accession>A0ABC8M811</accession>
<dbReference type="InterPro" id="IPR005475">
    <property type="entry name" value="Transketolase-like_Pyr-bd"/>
</dbReference>
<evidence type="ECO:0000313" key="7">
    <source>
        <dbReference type="EMBL" id="CAH8391975.1"/>
    </source>
</evidence>
<comment type="caution">
    <text evidence="7">The sequence shown here is derived from an EMBL/GenBank/DDBJ whole genome shotgun (WGS) entry which is preliminary data.</text>
</comment>
<evidence type="ECO:0000259" key="6">
    <source>
        <dbReference type="Pfam" id="PF02779"/>
    </source>
</evidence>
<keyword evidence="3 4" id="KW-0786">Thiamine pyrophosphate</keyword>
<dbReference type="PANTHER" id="PTHR11624">
    <property type="entry name" value="DEHYDROGENASE RELATED"/>
    <property type="match status" value="1"/>
</dbReference>
<dbReference type="InterPro" id="IPR035979">
    <property type="entry name" value="RBD_domain_sf"/>
</dbReference>
<dbReference type="EMBL" id="CAKOAT010975153">
    <property type="protein sequence ID" value="CAH8391975.1"/>
    <property type="molecule type" value="Genomic_DNA"/>
</dbReference>
<dbReference type="InterPro" id="IPR012677">
    <property type="entry name" value="Nucleotide-bd_a/b_plait_sf"/>
</dbReference>
<sequence>MDRPFTLYWMYSQITKAFWRIMAGFTGIGVGAAYAGLKPVVDFMTFNFSMQAIDHIINFAAKPNYMSAGQINVPIIFRGPNGAASGVGAQHSQMRLLKNSIHLAVCNSLLDLAGIMCGQFSKSCWKFFLGTLTGKAIIEHIHREFYRHMAEQQMMLSKCNSGTAEAPAKKKKELVMHNTLIQINLHYGGMILMTTADFSHENKLGQVTKTDFKKYFAQFRTIIDYLVIYDHKTKRHSCFGFATYDEEAVNNVLQRLFLKLDGNMVDFISGFPKETSPNPNRNTLI</sequence>
<evidence type="ECO:0000256" key="1">
    <source>
        <dbReference type="ARBA" id="ARBA00001964"/>
    </source>
</evidence>
<feature type="domain" description="Transketolase-like pyrimidine-binding" evidence="6">
    <location>
        <begin position="24"/>
        <end position="94"/>
    </location>
</feature>
<dbReference type="Proteomes" id="UP001642260">
    <property type="component" value="Unassembled WGS sequence"/>
</dbReference>
<dbReference type="EC" id="1.2.4.1" evidence="4"/>
<comment type="function">
    <text evidence="4">The pyruvate dehydrogenase complex catalyzes the overall conversion of pyruvate to acetyl-CoA and CO2.</text>
</comment>
<keyword evidence="5" id="KW-1133">Transmembrane helix</keyword>
<proteinExistence type="predicted"/>
<dbReference type="GO" id="GO:0004739">
    <property type="term" value="F:pyruvate dehydrogenase (acetyl-transferring) activity"/>
    <property type="evidence" value="ECO:0007669"/>
    <property type="project" value="UniProtKB-UniRule"/>
</dbReference>
<evidence type="ECO:0000313" key="8">
    <source>
        <dbReference type="Proteomes" id="UP001642260"/>
    </source>
</evidence>